<proteinExistence type="predicted"/>
<name>A0A392S341_9FABA</name>
<protein>
    <recommendedName>
        <fullName evidence="3">DUF4283 domain protein</fullName>
    </recommendedName>
</protein>
<dbReference type="PANTHER" id="PTHR34427:SF5">
    <property type="entry name" value="DUF4283 DOMAIN-CONTAINING PROTEIN"/>
    <property type="match status" value="1"/>
</dbReference>
<dbReference type="PANTHER" id="PTHR34427">
    <property type="entry name" value="DUF4283 DOMAIN PROTEIN"/>
    <property type="match status" value="1"/>
</dbReference>
<dbReference type="EMBL" id="LXQA010315037">
    <property type="protein sequence ID" value="MCI43268.1"/>
    <property type="molecule type" value="Genomic_DNA"/>
</dbReference>
<feature type="non-terminal residue" evidence="1">
    <location>
        <position position="113"/>
    </location>
</feature>
<reference evidence="1 2" key="1">
    <citation type="journal article" date="2018" name="Front. Plant Sci.">
        <title>Red Clover (Trifolium pratense) and Zigzag Clover (T. medium) - A Picture of Genomic Similarities and Differences.</title>
        <authorList>
            <person name="Dluhosova J."/>
            <person name="Istvanek J."/>
            <person name="Nedelnik J."/>
            <person name="Repkova J."/>
        </authorList>
    </citation>
    <scope>NUCLEOTIDE SEQUENCE [LARGE SCALE GENOMIC DNA]</scope>
    <source>
        <strain evidence="2">cv. 10/8</strain>
        <tissue evidence="1">Leaf</tissue>
    </source>
</reference>
<sequence>VELLKGAYAGFLTEVIEAHLIQQYFTMDGYHNVKVTSLGHMKVLLSSPNKEVVKEIVGTAGWWCKWFERFVPWSPASVSNTREVWLSCYGVPLLAWGEPLFTALAFKFGTFLT</sequence>
<evidence type="ECO:0000313" key="2">
    <source>
        <dbReference type="Proteomes" id="UP000265520"/>
    </source>
</evidence>
<evidence type="ECO:0000313" key="1">
    <source>
        <dbReference type="EMBL" id="MCI43268.1"/>
    </source>
</evidence>
<dbReference type="AlphaFoldDB" id="A0A392S341"/>
<dbReference type="Proteomes" id="UP000265520">
    <property type="component" value="Unassembled WGS sequence"/>
</dbReference>
<feature type="non-terminal residue" evidence="1">
    <location>
        <position position="1"/>
    </location>
</feature>
<organism evidence="1 2">
    <name type="scientific">Trifolium medium</name>
    <dbReference type="NCBI Taxonomy" id="97028"/>
    <lineage>
        <taxon>Eukaryota</taxon>
        <taxon>Viridiplantae</taxon>
        <taxon>Streptophyta</taxon>
        <taxon>Embryophyta</taxon>
        <taxon>Tracheophyta</taxon>
        <taxon>Spermatophyta</taxon>
        <taxon>Magnoliopsida</taxon>
        <taxon>eudicotyledons</taxon>
        <taxon>Gunneridae</taxon>
        <taxon>Pentapetalae</taxon>
        <taxon>rosids</taxon>
        <taxon>fabids</taxon>
        <taxon>Fabales</taxon>
        <taxon>Fabaceae</taxon>
        <taxon>Papilionoideae</taxon>
        <taxon>50 kb inversion clade</taxon>
        <taxon>NPAAA clade</taxon>
        <taxon>Hologalegina</taxon>
        <taxon>IRL clade</taxon>
        <taxon>Trifolieae</taxon>
        <taxon>Trifolium</taxon>
    </lineage>
</organism>
<comment type="caution">
    <text evidence="1">The sequence shown here is derived from an EMBL/GenBank/DDBJ whole genome shotgun (WGS) entry which is preliminary data.</text>
</comment>
<accession>A0A392S341</accession>
<evidence type="ECO:0008006" key="3">
    <source>
        <dbReference type="Google" id="ProtNLM"/>
    </source>
</evidence>
<keyword evidence="2" id="KW-1185">Reference proteome</keyword>